<evidence type="ECO:0000313" key="2">
    <source>
        <dbReference type="EMBL" id="KLN52230.1"/>
    </source>
</evidence>
<evidence type="ECO:0000256" key="1">
    <source>
        <dbReference type="SAM" id="Phobius"/>
    </source>
</evidence>
<dbReference type="AlphaFoldDB" id="A0A0H2M5A9"/>
<feature type="transmembrane region" description="Helical" evidence="1">
    <location>
        <begin position="7"/>
        <end position="24"/>
    </location>
</feature>
<gene>
    <name evidence="2" type="ORF">VPARA_66640</name>
</gene>
<evidence type="ECO:0000313" key="3">
    <source>
        <dbReference type="Proteomes" id="UP000035170"/>
    </source>
</evidence>
<proteinExistence type="predicted"/>
<keyword evidence="3" id="KW-1185">Reference proteome</keyword>
<dbReference type="PATRIC" id="fig|34073.19.peg.6869"/>
<dbReference type="EMBL" id="JZWI01000060">
    <property type="protein sequence ID" value="KLN52230.1"/>
    <property type="molecule type" value="Genomic_DNA"/>
</dbReference>
<evidence type="ECO:0008006" key="4">
    <source>
        <dbReference type="Google" id="ProtNLM"/>
    </source>
</evidence>
<sequence>MPSFARYLVALVLLGGGALLWYLAETRHSELLFVLGAFALCFGFVAMAFGGMISGVIASVRATRFEGIRATGRVVSSRSTGVFVNNHPMLSITIAFETREGVRHESVARCVVPLHQLSRVEPGREVVLKYNPANIAQIALLEVVQPEARTPAP</sequence>
<feature type="transmembrane region" description="Helical" evidence="1">
    <location>
        <begin position="36"/>
        <end position="60"/>
    </location>
</feature>
<keyword evidence="1" id="KW-0472">Membrane</keyword>
<comment type="caution">
    <text evidence="2">The sequence shown here is derived from an EMBL/GenBank/DDBJ whole genome shotgun (WGS) entry which is preliminary data.</text>
</comment>
<name>A0A0H2M5A9_VARPD</name>
<accession>A0A0H2M5A9</accession>
<reference evidence="2 3" key="1">
    <citation type="submission" date="2015-03" db="EMBL/GenBank/DDBJ databases">
        <title>Genome sequence of Variovorax paradoxus TBEA6.</title>
        <authorList>
            <person name="Poehlein A."/>
            <person name="Schuldes J."/>
            <person name="Wuebbeler J.H."/>
            <person name="Hiessl S."/>
            <person name="Steinbuechel A."/>
            <person name="Daniel R."/>
        </authorList>
    </citation>
    <scope>NUCLEOTIDE SEQUENCE [LARGE SCALE GENOMIC DNA]</scope>
    <source>
        <strain evidence="2 3">TBEA6</strain>
    </source>
</reference>
<keyword evidence="1" id="KW-0812">Transmembrane</keyword>
<protein>
    <recommendedName>
        <fullName evidence="4">DUF3592 domain-containing protein</fullName>
    </recommendedName>
</protein>
<keyword evidence="1" id="KW-1133">Transmembrane helix</keyword>
<dbReference type="Proteomes" id="UP000035170">
    <property type="component" value="Unassembled WGS sequence"/>
</dbReference>
<organism evidence="2 3">
    <name type="scientific">Variovorax paradoxus</name>
    <dbReference type="NCBI Taxonomy" id="34073"/>
    <lineage>
        <taxon>Bacteria</taxon>
        <taxon>Pseudomonadati</taxon>
        <taxon>Pseudomonadota</taxon>
        <taxon>Betaproteobacteria</taxon>
        <taxon>Burkholderiales</taxon>
        <taxon>Comamonadaceae</taxon>
        <taxon>Variovorax</taxon>
    </lineage>
</organism>